<name>A0A1I0DVT7_9RHOB</name>
<dbReference type="PANTHER" id="PTHR34698:SF2">
    <property type="entry name" value="5-OXOPROLINASE SUBUNIT B"/>
    <property type="match status" value="1"/>
</dbReference>
<dbReference type="SUPFAM" id="SSF160467">
    <property type="entry name" value="PH0987 N-terminal domain-like"/>
    <property type="match status" value="1"/>
</dbReference>
<dbReference type="Gene3D" id="2.40.100.10">
    <property type="entry name" value="Cyclophilin-like"/>
    <property type="match status" value="1"/>
</dbReference>
<feature type="domain" description="Carboxyltransferase" evidence="4">
    <location>
        <begin position="7"/>
        <end position="211"/>
    </location>
</feature>
<dbReference type="PANTHER" id="PTHR34698">
    <property type="entry name" value="5-OXOPROLINASE SUBUNIT B"/>
    <property type="match status" value="1"/>
</dbReference>
<dbReference type="Pfam" id="PF02682">
    <property type="entry name" value="CT_C_D"/>
    <property type="match status" value="1"/>
</dbReference>
<organism evidence="5 6">
    <name type="scientific">Paracoccus homiensis</name>
    <dbReference type="NCBI Taxonomy" id="364199"/>
    <lineage>
        <taxon>Bacteria</taxon>
        <taxon>Pseudomonadati</taxon>
        <taxon>Pseudomonadota</taxon>
        <taxon>Alphaproteobacteria</taxon>
        <taxon>Rhodobacterales</taxon>
        <taxon>Paracoccaceae</taxon>
        <taxon>Paracoccus</taxon>
    </lineage>
</organism>
<evidence type="ECO:0000256" key="3">
    <source>
        <dbReference type="ARBA" id="ARBA00022840"/>
    </source>
</evidence>
<dbReference type="EMBL" id="FOHO01000004">
    <property type="protein sequence ID" value="SET36366.1"/>
    <property type="molecule type" value="Genomic_DNA"/>
</dbReference>
<protein>
    <submittedName>
        <fullName evidence="5">Sensor histidine kinase inhibitor, KipI family</fullName>
    </submittedName>
</protein>
<dbReference type="InterPro" id="IPR029000">
    <property type="entry name" value="Cyclophilin-like_dom_sf"/>
</dbReference>
<dbReference type="RefSeq" id="WP_090733996.1">
    <property type="nucleotide sequence ID" value="NZ_FOHO01000004.1"/>
</dbReference>
<evidence type="ECO:0000256" key="1">
    <source>
        <dbReference type="ARBA" id="ARBA00022741"/>
    </source>
</evidence>
<keyword evidence="3" id="KW-0067">ATP-binding</keyword>
<dbReference type="GO" id="GO:0005524">
    <property type="term" value="F:ATP binding"/>
    <property type="evidence" value="ECO:0007669"/>
    <property type="project" value="UniProtKB-KW"/>
</dbReference>
<dbReference type="STRING" id="364199.SAMN04489858_104321"/>
<dbReference type="OrthoDB" id="9778567at2"/>
<proteinExistence type="predicted"/>
<sequence>MTASLTSDILPAGPDGVLVRFALRPDPVAMTAAQVLARGLQDHPPAGVVEIAPGLVSVLLRFDPARTDRARLAARLGPQASAIAADPPPQPAPLRRWTIPAVFGGQHGPQLAEVARMAGIDEQQAIQTICGSDLNVLTIGFAPGQPYIGLLPQAWDIPRMSELNPRVPAGAVVVAVRQIVMFSAESATGWRQVAQSAFRNFDPDRNTPMPLLAGDAIRYTPVTADRLRELAAAPDGLGGATLEVLA</sequence>
<accession>A0A1I0DVT7</accession>
<reference evidence="5 6" key="1">
    <citation type="submission" date="2016-10" db="EMBL/GenBank/DDBJ databases">
        <authorList>
            <person name="de Groot N.N."/>
        </authorList>
    </citation>
    <scope>NUCLEOTIDE SEQUENCE [LARGE SCALE GENOMIC DNA]</scope>
    <source>
        <strain evidence="5 6">DSM 17862</strain>
    </source>
</reference>
<dbReference type="AlphaFoldDB" id="A0A1I0DVT7"/>
<dbReference type="SUPFAM" id="SSF50891">
    <property type="entry name" value="Cyclophilin-like"/>
    <property type="match status" value="1"/>
</dbReference>
<dbReference type="GO" id="GO:0016787">
    <property type="term" value="F:hydrolase activity"/>
    <property type="evidence" value="ECO:0007669"/>
    <property type="project" value="UniProtKB-KW"/>
</dbReference>
<evidence type="ECO:0000313" key="6">
    <source>
        <dbReference type="Proteomes" id="UP000199180"/>
    </source>
</evidence>
<dbReference type="Gene3D" id="3.30.1360.40">
    <property type="match status" value="1"/>
</dbReference>
<dbReference type="InterPro" id="IPR003833">
    <property type="entry name" value="CT_C_D"/>
</dbReference>
<evidence type="ECO:0000259" key="4">
    <source>
        <dbReference type="SMART" id="SM00796"/>
    </source>
</evidence>
<keyword evidence="6" id="KW-1185">Reference proteome</keyword>
<dbReference type="Proteomes" id="UP000199180">
    <property type="component" value="Unassembled WGS sequence"/>
</dbReference>
<keyword evidence="2" id="KW-0378">Hydrolase</keyword>
<evidence type="ECO:0000256" key="2">
    <source>
        <dbReference type="ARBA" id="ARBA00022801"/>
    </source>
</evidence>
<gene>
    <name evidence="5" type="ORF">SAMN04489858_104321</name>
</gene>
<dbReference type="InterPro" id="IPR010016">
    <property type="entry name" value="PxpB"/>
</dbReference>
<dbReference type="SMART" id="SM00796">
    <property type="entry name" value="AHS1"/>
    <property type="match status" value="1"/>
</dbReference>
<evidence type="ECO:0000313" key="5">
    <source>
        <dbReference type="EMBL" id="SET36366.1"/>
    </source>
</evidence>
<keyword evidence="1" id="KW-0547">Nucleotide-binding</keyword>